<evidence type="ECO:0000313" key="11">
    <source>
        <dbReference type="Proteomes" id="UP000054359"/>
    </source>
</evidence>
<protein>
    <submittedName>
        <fullName evidence="10">Putative ankyrin repeat protein</fullName>
    </submittedName>
</protein>
<evidence type="ECO:0000256" key="5">
    <source>
        <dbReference type="ARBA" id="ARBA00022737"/>
    </source>
</evidence>
<comment type="subcellular location">
    <subcellularLocation>
        <location evidence="1">Target cell membrane</location>
    </subcellularLocation>
</comment>
<evidence type="ECO:0000313" key="10">
    <source>
        <dbReference type="EMBL" id="KFM75041.1"/>
    </source>
</evidence>
<feature type="repeat" description="ANK" evidence="9">
    <location>
        <begin position="71"/>
        <end position="105"/>
    </location>
</feature>
<keyword evidence="5" id="KW-0677">Repeat</keyword>
<dbReference type="Gene3D" id="1.25.40.20">
    <property type="entry name" value="Ankyrin repeat-containing domain"/>
    <property type="match status" value="4"/>
</dbReference>
<keyword evidence="8" id="KW-1053">Target membrane</keyword>
<sequence length="359" mass="40069">MENDIQDFHRAVKDNDVEKVQQLLHNGIDPNEPNWNNNGRPAILEATYYGHVNIVKVLLEANADSNAQNMLGETALHNAFHPKTYSKELVALLLEHGGNVNLKEKLNGYTVVHVAAKLISSKVSKTIKRDLLDTLKMLCEDADVKLRSARQETPVHKLVTGSVDWCEPLQILIEYGYELNAQNDRGETSLMCAIDKGHCNMAEMLIKKGACVNIKDRHFQTALHHCAQKNLLRMVTLLLNAQCDVNATDLNGDTALHIASSKGLADMVQVLVSHPETDINIQNIRGSTPLLNAVESGFTKSVELLVDACCDTDCEKGLLTALDMAEEDFVRRWHPEIYSLLQEALEQKRDLWDEGETSL</sequence>
<reference evidence="10 11" key="1">
    <citation type="submission" date="2013-11" db="EMBL/GenBank/DDBJ databases">
        <title>Genome sequencing of Stegodyphus mimosarum.</title>
        <authorList>
            <person name="Bechsgaard J."/>
        </authorList>
    </citation>
    <scope>NUCLEOTIDE SEQUENCE [LARGE SCALE GENOMIC DNA]</scope>
</reference>
<dbReference type="Proteomes" id="UP000054359">
    <property type="component" value="Unassembled WGS sequence"/>
</dbReference>
<gene>
    <name evidence="10" type="ORF">X975_08350</name>
</gene>
<dbReference type="PANTHER" id="PTHR24180:SF45">
    <property type="entry name" value="POLY [ADP-RIBOSE] POLYMERASE TANKYRASE"/>
    <property type="match status" value="1"/>
</dbReference>
<dbReference type="PROSITE" id="PS50088">
    <property type="entry name" value="ANK_REPEAT"/>
    <property type="match status" value="4"/>
</dbReference>
<dbReference type="SMART" id="SM00248">
    <property type="entry name" value="ANK"/>
    <property type="match status" value="8"/>
</dbReference>
<evidence type="ECO:0000256" key="1">
    <source>
        <dbReference type="ARBA" id="ARBA00004175"/>
    </source>
</evidence>
<dbReference type="OrthoDB" id="6600467at2759"/>
<dbReference type="OMA" id="CTVIGKM"/>
<feature type="repeat" description="ANK" evidence="9">
    <location>
        <begin position="251"/>
        <end position="274"/>
    </location>
</feature>
<keyword evidence="11" id="KW-1185">Reference proteome</keyword>
<dbReference type="SUPFAM" id="SSF48403">
    <property type="entry name" value="Ankyrin repeat"/>
    <property type="match status" value="1"/>
</dbReference>
<dbReference type="PANTHER" id="PTHR24180">
    <property type="entry name" value="CYCLIN-DEPENDENT KINASE INHIBITOR 2C-RELATED"/>
    <property type="match status" value="1"/>
</dbReference>
<evidence type="ECO:0000256" key="3">
    <source>
        <dbReference type="ARBA" id="ARBA00022537"/>
    </source>
</evidence>
<proteinExistence type="predicted"/>
<dbReference type="GO" id="GO:0044231">
    <property type="term" value="C:host cell presynaptic membrane"/>
    <property type="evidence" value="ECO:0007669"/>
    <property type="project" value="UniProtKB-KW"/>
</dbReference>
<evidence type="ECO:0000256" key="9">
    <source>
        <dbReference type="PROSITE-ProRule" id="PRU00023"/>
    </source>
</evidence>
<accession>A0A087UCF2</accession>
<evidence type="ECO:0000256" key="7">
    <source>
        <dbReference type="ARBA" id="ARBA00023043"/>
    </source>
</evidence>
<evidence type="ECO:0000256" key="8">
    <source>
        <dbReference type="ARBA" id="ARBA00023298"/>
    </source>
</evidence>
<keyword evidence="6" id="KW-0638">Presynaptic neurotoxin</keyword>
<keyword evidence="2" id="KW-0268">Exocytosis</keyword>
<dbReference type="STRING" id="407821.A0A087UCF2"/>
<keyword evidence="8" id="KW-0472">Membrane</keyword>
<evidence type="ECO:0000256" key="2">
    <source>
        <dbReference type="ARBA" id="ARBA00022483"/>
    </source>
</evidence>
<keyword evidence="6" id="KW-0800">Toxin</keyword>
<dbReference type="PROSITE" id="PS50297">
    <property type="entry name" value="ANK_REP_REGION"/>
    <property type="match status" value="4"/>
</dbReference>
<dbReference type="EMBL" id="KK119202">
    <property type="protein sequence ID" value="KFM75041.1"/>
    <property type="molecule type" value="Genomic_DNA"/>
</dbReference>
<keyword evidence="7 9" id="KW-0040">ANK repeat</keyword>
<organism evidence="10 11">
    <name type="scientific">Stegodyphus mimosarum</name>
    <name type="common">African social velvet spider</name>
    <dbReference type="NCBI Taxonomy" id="407821"/>
    <lineage>
        <taxon>Eukaryota</taxon>
        <taxon>Metazoa</taxon>
        <taxon>Ecdysozoa</taxon>
        <taxon>Arthropoda</taxon>
        <taxon>Chelicerata</taxon>
        <taxon>Arachnida</taxon>
        <taxon>Araneae</taxon>
        <taxon>Araneomorphae</taxon>
        <taxon>Entelegynae</taxon>
        <taxon>Eresoidea</taxon>
        <taxon>Eresidae</taxon>
        <taxon>Stegodyphus</taxon>
    </lineage>
</organism>
<evidence type="ECO:0000256" key="6">
    <source>
        <dbReference type="ARBA" id="ARBA00023028"/>
    </source>
</evidence>
<dbReference type="GO" id="GO:0006887">
    <property type="term" value="P:exocytosis"/>
    <property type="evidence" value="ECO:0007669"/>
    <property type="project" value="UniProtKB-KW"/>
</dbReference>
<dbReference type="InterPro" id="IPR002110">
    <property type="entry name" value="Ankyrin_rpt"/>
</dbReference>
<dbReference type="InterPro" id="IPR036770">
    <property type="entry name" value="Ankyrin_rpt-contain_sf"/>
</dbReference>
<dbReference type="InterPro" id="IPR051637">
    <property type="entry name" value="Ank_repeat_dom-contain_49"/>
</dbReference>
<dbReference type="AlphaFoldDB" id="A0A087UCF2"/>
<feature type="repeat" description="ANK" evidence="9">
    <location>
        <begin position="38"/>
        <end position="70"/>
    </location>
</feature>
<dbReference type="Pfam" id="PF12796">
    <property type="entry name" value="Ank_2"/>
    <property type="match status" value="3"/>
</dbReference>
<evidence type="ECO:0000256" key="4">
    <source>
        <dbReference type="ARBA" id="ARBA00022699"/>
    </source>
</evidence>
<dbReference type="GO" id="GO:0044218">
    <property type="term" value="C:other organism cell membrane"/>
    <property type="evidence" value="ECO:0007669"/>
    <property type="project" value="UniProtKB-KW"/>
</dbReference>
<feature type="non-terminal residue" evidence="10">
    <location>
        <position position="359"/>
    </location>
</feature>
<keyword evidence="4" id="KW-0528">Neurotoxin</keyword>
<feature type="repeat" description="ANK" evidence="9">
    <location>
        <begin position="185"/>
        <end position="217"/>
    </location>
</feature>
<name>A0A087UCF2_STEMI</name>
<keyword evidence="3" id="KW-1052">Target cell membrane</keyword>